<dbReference type="SUPFAM" id="SSF46626">
    <property type="entry name" value="Cytochrome c"/>
    <property type="match status" value="1"/>
</dbReference>
<dbReference type="PANTHER" id="PTHR10422">
    <property type="entry name" value="CYTOCHROME C OXIDASE SUBUNIT 1"/>
    <property type="match status" value="1"/>
</dbReference>
<keyword evidence="13 20" id="KW-0249">Electron transport</keyword>
<dbReference type="PANTHER" id="PTHR10422:SF29">
    <property type="entry name" value="CYTOCHROME C OXIDASE SUBUNIT 1 HOMOLOG, BACTEROID"/>
    <property type="match status" value="1"/>
</dbReference>
<dbReference type="NCBIfam" id="TIGR00780">
    <property type="entry name" value="ccoN"/>
    <property type="match status" value="1"/>
</dbReference>
<feature type="transmembrane region" description="Helical" evidence="21">
    <location>
        <begin position="100"/>
        <end position="121"/>
    </location>
</feature>
<evidence type="ECO:0000256" key="6">
    <source>
        <dbReference type="ARBA" id="ARBA00022448"/>
    </source>
</evidence>
<evidence type="ECO:0000256" key="9">
    <source>
        <dbReference type="ARBA" id="ARBA00022660"/>
    </source>
</evidence>
<feature type="transmembrane region" description="Helical" evidence="21">
    <location>
        <begin position="439"/>
        <end position="457"/>
    </location>
</feature>
<evidence type="ECO:0000256" key="21">
    <source>
        <dbReference type="SAM" id="Phobius"/>
    </source>
</evidence>
<dbReference type="InterPro" id="IPR036909">
    <property type="entry name" value="Cyt_c-like_dom_sf"/>
</dbReference>
<evidence type="ECO:0000256" key="5">
    <source>
        <dbReference type="ARBA" id="ARBA00012949"/>
    </source>
</evidence>
<keyword evidence="14 21" id="KW-1133">Transmembrane helix</keyword>
<evidence type="ECO:0000256" key="7">
    <source>
        <dbReference type="ARBA" id="ARBA00022475"/>
    </source>
</evidence>
<dbReference type="Gene3D" id="6.10.250.2250">
    <property type="match status" value="1"/>
</dbReference>
<dbReference type="NCBIfam" id="NF011053">
    <property type="entry name" value="PRK14485.1"/>
    <property type="match status" value="1"/>
</dbReference>
<keyword evidence="8 19" id="KW-0349">Heme</keyword>
<reference evidence="24 25" key="1">
    <citation type="submission" date="2023-02" db="EMBL/GenBank/DDBJ databases">
        <title>Genome sequence of Lentisphaera profundi SAORIC-696.</title>
        <authorList>
            <person name="Kim e."/>
            <person name="Cho J.-C."/>
            <person name="Choi A."/>
            <person name="Kang I."/>
        </authorList>
    </citation>
    <scope>NUCLEOTIDE SEQUENCE [LARGE SCALE GENOMIC DNA]</scope>
    <source>
        <strain evidence="24 25">SAORIC-696</strain>
    </source>
</reference>
<comment type="similarity">
    <text evidence="20">Belongs to the heme-copper respiratory oxidase family.</text>
</comment>
<dbReference type="EMBL" id="CP117811">
    <property type="protein sequence ID" value="WDE95730.1"/>
    <property type="molecule type" value="Genomic_DNA"/>
</dbReference>
<feature type="transmembrane region" description="Helical" evidence="21">
    <location>
        <begin position="205"/>
        <end position="227"/>
    </location>
</feature>
<feature type="transmembrane region" description="Helical" evidence="21">
    <location>
        <begin position="61"/>
        <end position="80"/>
    </location>
</feature>
<evidence type="ECO:0000256" key="15">
    <source>
        <dbReference type="ARBA" id="ARBA00023004"/>
    </source>
</evidence>
<evidence type="ECO:0000259" key="22">
    <source>
        <dbReference type="PROSITE" id="PS50855"/>
    </source>
</evidence>
<keyword evidence="7" id="KW-1003">Cell membrane</keyword>
<comment type="pathway">
    <text evidence="4">Energy metabolism; oxidative phosphorylation.</text>
</comment>
<feature type="transmembrane region" description="Helical" evidence="21">
    <location>
        <begin position="163"/>
        <end position="185"/>
    </location>
</feature>
<keyword evidence="11 19" id="KW-0479">Metal-binding</keyword>
<organism evidence="24 25">
    <name type="scientific">Lentisphaera profundi</name>
    <dbReference type="NCBI Taxonomy" id="1658616"/>
    <lineage>
        <taxon>Bacteria</taxon>
        <taxon>Pseudomonadati</taxon>
        <taxon>Lentisphaerota</taxon>
        <taxon>Lentisphaeria</taxon>
        <taxon>Lentisphaerales</taxon>
        <taxon>Lentisphaeraceae</taxon>
        <taxon>Lentisphaera</taxon>
    </lineage>
</organism>
<evidence type="ECO:0000256" key="20">
    <source>
        <dbReference type="RuleBase" id="RU000370"/>
    </source>
</evidence>
<dbReference type="NCBIfam" id="NF011055">
    <property type="entry name" value="PRK14487.1"/>
    <property type="match status" value="1"/>
</dbReference>
<evidence type="ECO:0000256" key="16">
    <source>
        <dbReference type="ARBA" id="ARBA00023008"/>
    </source>
</evidence>
<evidence type="ECO:0000256" key="2">
    <source>
        <dbReference type="ARBA" id="ARBA00001973"/>
    </source>
</evidence>
<dbReference type="PROSITE" id="PS00077">
    <property type="entry name" value="COX1_CUB"/>
    <property type="match status" value="1"/>
</dbReference>
<dbReference type="InterPro" id="IPR003468">
    <property type="entry name" value="Cyt_c_oxidase_monohaem-su/FixO"/>
</dbReference>
<dbReference type="InterPro" id="IPR009056">
    <property type="entry name" value="Cyt_c-like_dom"/>
</dbReference>
<dbReference type="InterPro" id="IPR000883">
    <property type="entry name" value="Cyt_C_Oxase_1"/>
</dbReference>
<dbReference type="InterPro" id="IPR036927">
    <property type="entry name" value="Cyt_c_oxase-like_su1_sf"/>
</dbReference>
<evidence type="ECO:0000313" key="25">
    <source>
        <dbReference type="Proteomes" id="UP001214250"/>
    </source>
</evidence>
<dbReference type="NCBIfam" id="TIGR00781">
    <property type="entry name" value="ccoO"/>
    <property type="match status" value="1"/>
</dbReference>
<feature type="transmembrane region" description="Helical" evidence="21">
    <location>
        <begin position="236"/>
        <end position="255"/>
    </location>
</feature>
<accession>A0ABY7VNM6</accession>
<keyword evidence="25" id="KW-1185">Reference proteome</keyword>
<evidence type="ECO:0000256" key="12">
    <source>
        <dbReference type="ARBA" id="ARBA00022967"/>
    </source>
</evidence>
<keyword evidence="16" id="KW-0186">Copper</keyword>
<feature type="domain" description="Cytochrome oxidase subunit I profile" evidence="22">
    <location>
        <begin position="3"/>
        <end position="459"/>
    </location>
</feature>
<dbReference type="EC" id="7.1.1.9" evidence="5"/>
<dbReference type="InterPro" id="IPR023615">
    <property type="entry name" value="Cyt_c_Oxase_su1_BS"/>
</dbReference>
<protein>
    <recommendedName>
        <fullName evidence="5">cytochrome-c oxidase</fullName>
        <ecNumber evidence="5">7.1.1.9</ecNumber>
    </recommendedName>
</protein>
<feature type="transmembrane region" description="Helical" evidence="21">
    <location>
        <begin position="275"/>
        <end position="295"/>
    </location>
</feature>
<feature type="domain" description="Cytochrome c" evidence="23">
    <location>
        <begin position="537"/>
        <end position="701"/>
    </location>
</feature>
<dbReference type="SUPFAM" id="SSF81442">
    <property type="entry name" value="Cytochrome c oxidase subunit I-like"/>
    <property type="match status" value="1"/>
</dbReference>
<dbReference type="InterPro" id="IPR023616">
    <property type="entry name" value="Cyt_c_oxase-like_su1_dom"/>
</dbReference>
<keyword evidence="12" id="KW-1278">Translocase</keyword>
<evidence type="ECO:0000256" key="10">
    <source>
        <dbReference type="ARBA" id="ARBA00022692"/>
    </source>
</evidence>
<feature type="transmembrane region" description="Helical" evidence="21">
    <location>
        <begin position="20"/>
        <end position="41"/>
    </location>
</feature>
<keyword evidence="9 20" id="KW-0679">Respiratory chain</keyword>
<dbReference type="Gene3D" id="1.20.210.10">
    <property type="entry name" value="Cytochrome c oxidase-like, subunit I domain"/>
    <property type="match status" value="1"/>
</dbReference>
<evidence type="ECO:0000259" key="23">
    <source>
        <dbReference type="PROSITE" id="PS51007"/>
    </source>
</evidence>
<evidence type="ECO:0000256" key="14">
    <source>
        <dbReference type="ARBA" id="ARBA00022989"/>
    </source>
</evidence>
<keyword evidence="6 20" id="KW-0813">Transport</keyword>
<feature type="transmembrane region" description="Helical" evidence="21">
    <location>
        <begin position="379"/>
        <end position="401"/>
    </location>
</feature>
<comment type="subcellular location">
    <subcellularLocation>
        <location evidence="3">Cell membrane</location>
        <topology evidence="3">Multi-pass membrane protein</topology>
    </subcellularLocation>
</comment>
<feature type="transmembrane region" description="Helical" evidence="21">
    <location>
        <begin position="498"/>
        <end position="521"/>
    </location>
</feature>
<feature type="transmembrane region" description="Helical" evidence="21">
    <location>
        <begin position="133"/>
        <end position="151"/>
    </location>
</feature>
<evidence type="ECO:0000256" key="13">
    <source>
        <dbReference type="ARBA" id="ARBA00022982"/>
    </source>
</evidence>
<dbReference type="Gene3D" id="1.10.760.10">
    <property type="entry name" value="Cytochrome c-like domain"/>
    <property type="match status" value="1"/>
</dbReference>
<keyword evidence="10 20" id="KW-0812">Transmembrane</keyword>
<evidence type="ECO:0000256" key="19">
    <source>
        <dbReference type="PROSITE-ProRule" id="PRU00433"/>
    </source>
</evidence>
<evidence type="ECO:0000256" key="3">
    <source>
        <dbReference type="ARBA" id="ARBA00004651"/>
    </source>
</evidence>
<feature type="transmembrane region" description="Helical" evidence="21">
    <location>
        <begin position="343"/>
        <end position="367"/>
    </location>
</feature>
<name>A0ABY7VNM6_9BACT</name>
<keyword evidence="15 19" id="KW-0408">Iron</keyword>
<evidence type="ECO:0000256" key="17">
    <source>
        <dbReference type="ARBA" id="ARBA00023136"/>
    </source>
</evidence>
<evidence type="ECO:0000313" key="24">
    <source>
        <dbReference type="EMBL" id="WDE95730.1"/>
    </source>
</evidence>
<dbReference type="Proteomes" id="UP001214250">
    <property type="component" value="Chromosome 1"/>
</dbReference>
<evidence type="ECO:0000256" key="1">
    <source>
        <dbReference type="ARBA" id="ARBA00001970"/>
    </source>
</evidence>
<dbReference type="RefSeq" id="WP_274149460.1">
    <property type="nucleotide sequence ID" value="NZ_CP117811.1"/>
</dbReference>
<dbReference type="Pfam" id="PF00115">
    <property type="entry name" value="COX1"/>
    <property type="match status" value="1"/>
</dbReference>
<evidence type="ECO:0000256" key="11">
    <source>
        <dbReference type="ARBA" id="ARBA00022723"/>
    </source>
</evidence>
<dbReference type="InterPro" id="IPR004677">
    <property type="entry name" value="Cyt_c_oxidase_cbb3_su1"/>
</dbReference>
<feature type="transmembrane region" description="Helical" evidence="21">
    <location>
        <begin position="307"/>
        <end position="323"/>
    </location>
</feature>
<gene>
    <name evidence="24" type="primary">ccoN</name>
    <name evidence="24" type="ORF">PQO03_08375</name>
</gene>
<comment type="catalytic activity">
    <reaction evidence="18">
        <text>4 Fe(II)-[cytochrome c] + O2 + 8 H(+)(in) = 4 Fe(III)-[cytochrome c] + 2 H2O + 4 H(+)(out)</text>
        <dbReference type="Rhea" id="RHEA:11436"/>
        <dbReference type="Rhea" id="RHEA-COMP:10350"/>
        <dbReference type="Rhea" id="RHEA-COMP:14399"/>
        <dbReference type="ChEBI" id="CHEBI:15377"/>
        <dbReference type="ChEBI" id="CHEBI:15378"/>
        <dbReference type="ChEBI" id="CHEBI:15379"/>
        <dbReference type="ChEBI" id="CHEBI:29033"/>
        <dbReference type="ChEBI" id="CHEBI:29034"/>
        <dbReference type="EC" id="7.1.1.9"/>
    </reaction>
</comment>
<dbReference type="PROSITE" id="PS51007">
    <property type="entry name" value="CYTC"/>
    <property type="match status" value="1"/>
</dbReference>
<comment type="cofactor">
    <cofactor evidence="2">
        <name>Cu(2+)</name>
        <dbReference type="ChEBI" id="CHEBI:29036"/>
    </cofactor>
</comment>
<evidence type="ECO:0000256" key="8">
    <source>
        <dbReference type="ARBA" id="ARBA00022617"/>
    </source>
</evidence>
<keyword evidence="17 21" id="KW-0472">Membrane</keyword>
<proteinExistence type="inferred from homology"/>
<sequence>MSEISKTESYDDKIVRNFAWATVLWGIVGMLVGVIIAAELFHPQISDSAKELSFGRIRPLHTNAVIFAFVGNGIFMGVYYSLQRLCRRRMFCDKLSRIHFWGWQAIIVAAAVTLPLGLSSAKEYAELEWPIDIAITVIWVVFGINMIMTIIKRRESHMYVAIWFYLATFITVALLHVVNSMALPASFFKSYSMYAGVQDALIQWWYGHNAVAFFLTTPYLGLMYYFIPKASNRPVFSYRLSIIHFWSLIFIYIWAGPHHLLHTSLPDWCQTLGVVFSLMLIAPSWGGMLNGLLTLRGAWDKVRTEPVLKFMVVAITAYGMATFEGPLLSLRSLNSLTHYTDWTIAHVHVAGLGWNGYLTFGILYWLIPRLYNRKLYSLKLANLHFWIGLIGIILYAIPLYWAGVTQGMMWQQFNENGTLTYGNFVETVDKVIPMYKLRALGGLLYLIGAIIMAWNLFKTAAGAKVEDESFQVVEKEHKPEKKLKGLIYSHRWLEGKTVLFSVLTLGAVLIGGLFEIVPMYLVSSNVKKIDSVKPYTALEQYGRDIYVREGCYTCHSQMIRPFRAETERYGDFSRSGEFIYDRPFQWGSKRIGPDLARVGKRNLSNAWHYEHLMNPRSTSPTSIMPAYAFMKDSKVSQDFLERAIRTLTKLGVPYGKGYDKQAYADAMLQAEGIQKDLLDNGVEIEKDAEVIALIAYLQRMGTDFDPDAEGKEKLIEEKNEGVVK</sequence>
<dbReference type="PROSITE" id="PS50855">
    <property type="entry name" value="COX1"/>
    <property type="match status" value="1"/>
</dbReference>
<evidence type="ECO:0000256" key="18">
    <source>
        <dbReference type="ARBA" id="ARBA00047816"/>
    </source>
</evidence>
<comment type="cofactor">
    <cofactor evidence="1">
        <name>heme b</name>
        <dbReference type="ChEBI" id="CHEBI:60344"/>
    </cofactor>
</comment>
<evidence type="ECO:0000256" key="4">
    <source>
        <dbReference type="ARBA" id="ARBA00004673"/>
    </source>
</evidence>
<dbReference type="Pfam" id="PF02433">
    <property type="entry name" value="FixO"/>
    <property type="match status" value="1"/>
</dbReference>